<reference evidence="8" key="1">
    <citation type="submission" date="2022-10" db="EMBL/GenBank/DDBJ databases">
        <title>The complete genomes of actinobacterial strains from the NBC collection.</title>
        <authorList>
            <person name="Joergensen T.S."/>
            <person name="Alvarez Arevalo M."/>
            <person name="Sterndorff E.B."/>
            <person name="Faurdal D."/>
            <person name="Vuksanovic O."/>
            <person name="Mourched A.-S."/>
            <person name="Charusanti P."/>
            <person name="Shaw S."/>
            <person name="Blin K."/>
            <person name="Weber T."/>
        </authorList>
    </citation>
    <scope>NUCLEOTIDE SEQUENCE</scope>
    <source>
        <strain evidence="8">NBC_01482</strain>
    </source>
</reference>
<keyword evidence="4 7" id="KW-0560">Oxidoreductase</keyword>
<keyword evidence="5 7" id="KW-0408">Iron</keyword>
<proteinExistence type="inferred from homology"/>
<protein>
    <submittedName>
        <fullName evidence="8">Cytochrome P450</fullName>
    </submittedName>
</protein>
<evidence type="ECO:0000256" key="1">
    <source>
        <dbReference type="ARBA" id="ARBA00010617"/>
    </source>
</evidence>
<keyword evidence="2 7" id="KW-0349">Heme</keyword>
<dbReference type="PANTHER" id="PTHR46696:SF6">
    <property type="entry name" value="P450, PUTATIVE (EUROFUNG)-RELATED"/>
    <property type="match status" value="1"/>
</dbReference>
<gene>
    <name evidence="8" type="ORF">OG563_47455</name>
</gene>
<sequence length="399" mass="44687">MVPEPITAPSTMNIDFDHTDPAFIQNPYDTVRTLLRECPVARSTKFGGFWVLSRYQDLIAAARDTETFCSGQGVSLPVFGSPVPMVPVEADPPAHSAFRKILQREFTRTRMVAMEQSIRDLTNRLIDGFVDRGHGDLSTELALPIPPIVIAELLGLPDSDWERFYAYTQKMIDAAKNDDLEANIEAALEFCTYLAQTLDDRRAEPRDDMLTRLVQAEVDGRLLTEDEALGMCLLIVVAGHETTVGGISSLLMHVARDPELKLQLLDDPTLIPKAVEETLRLDPPLQGMARTVTKDVNVGDQWLREGDKVWLLWTAGNRDPEQFENADKFDLDRRPNRHLSFGEGAHRCIGAPLAQVEMRVVLEEVLRRIPDFEVTDWNAVTFGGGQSRHVGHLPVHWGS</sequence>
<organism evidence="8 9">
    <name type="scientific">Nocardia vinacea</name>
    <dbReference type="NCBI Taxonomy" id="96468"/>
    <lineage>
        <taxon>Bacteria</taxon>
        <taxon>Bacillati</taxon>
        <taxon>Actinomycetota</taxon>
        <taxon>Actinomycetes</taxon>
        <taxon>Mycobacteriales</taxon>
        <taxon>Nocardiaceae</taxon>
        <taxon>Nocardia</taxon>
    </lineage>
</organism>
<dbReference type="EMBL" id="CP109441">
    <property type="protein sequence ID" value="WUV46588.1"/>
    <property type="molecule type" value="Genomic_DNA"/>
</dbReference>
<dbReference type="InterPro" id="IPR002397">
    <property type="entry name" value="Cyt_P450_B"/>
</dbReference>
<dbReference type="PANTHER" id="PTHR46696">
    <property type="entry name" value="P450, PUTATIVE (EUROFUNG)-RELATED"/>
    <property type="match status" value="1"/>
</dbReference>
<dbReference type="Pfam" id="PF00067">
    <property type="entry name" value="p450"/>
    <property type="match status" value="1"/>
</dbReference>
<evidence type="ECO:0000256" key="7">
    <source>
        <dbReference type="RuleBase" id="RU000461"/>
    </source>
</evidence>
<dbReference type="SUPFAM" id="SSF48264">
    <property type="entry name" value="Cytochrome P450"/>
    <property type="match status" value="1"/>
</dbReference>
<dbReference type="RefSeq" id="WP_329410440.1">
    <property type="nucleotide sequence ID" value="NZ_CP109441.1"/>
</dbReference>
<keyword evidence="6 7" id="KW-0503">Monooxygenase</keyword>
<name>A0ABZ1YU01_9NOCA</name>
<dbReference type="InterPro" id="IPR017972">
    <property type="entry name" value="Cyt_P450_CS"/>
</dbReference>
<keyword evidence="9" id="KW-1185">Reference proteome</keyword>
<dbReference type="InterPro" id="IPR001128">
    <property type="entry name" value="Cyt_P450"/>
</dbReference>
<dbReference type="PRINTS" id="PR00385">
    <property type="entry name" value="P450"/>
</dbReference>
<evidence type="ECO:0000256" key="2">
    <source>
        <dbReference type="ARBA" id="ARBA00022617"/>
    </source>
</evidence>
<evidence type="ECO:0000313" key="9">
    <source>
        <dbReference type="Proteomes" id="UP001432062"/>
    </source>
</evidence>
<comment type="similarity">
    <text evidence="1 7">Belongs to the cytochrome P450 family.</text>
</comment>
<evidence type="ECO:0000256" key="6">
    <source>
        <dbReference type="ARBA" id="ARBA00023033"/>
    </source>
</evidence>
<evidence type="ECO:0000256" key="5">
    <source>
        <dbReference type="ARBA" id="ARBA00023004"/>
    </source>
</evidence>
<evidence type="ECO:0000256" key="4">
    <source>
        <dbReference type="ARBA" id="ARBA00023002"/>
    </source>
</evidence>
<accession>A0ABZ1YU01</accession>
<evidence type="ECO:0000313" key="8">
    <source>
        <dbReference type="EMBL" id="WUV46588.1"/>
    </source>
</evidence>
<dbReference type="Gene3D" id="1.10.630.10">
    <property type="entry name" value="Cytochrome P450"/>
    <property type="match status" value="1"/>
</dbReference>
<keyword evidence="3 7" id="KW-0479">Metal-binding</keyword>
<dbReference type="InterPro" id="IPR036396">
    <property type="entry name" value="Cyt_P450_sf"/>
</dbReference>
<dbReference type="PRINTS" id="PR00359">
    <property type="entry name" value="BP450"/>
</dbReference>
<evidence type="ECO:0000256" key="3">
    <source>
        <dbReference type="ARBA" id="ARBA00022723"/>
    </source>
</evidence>
<dbReference type="PROSITE" id="PS00086">
    <property type="entry name" value="CYTOCHROME_P450"/>
    <property type="match status" value="1"/>
</dbReference>
<dbReference type="Proteomes" id="UP001432062">
    <property type="component" value="Chromosome"/>
</dbReference>